<dbReference type="EC" id="2.3.1.275" evidence="10"/>
<dbReference type="UniPathway" id="UPA00085"/>
<dbReference type="Pfam" id="PF02660">
    <property type="entry name" value="G3P_acyltransf"/>
    <property type="match status" value="1"/>
</dbReference>
<dbReference type="HAMAP" id="MF_01043">
    <property type="entry name" value="PlsY"/>
    <property type="match status" value="1"/>
</dbReference>
<dbReference type="GO" id="GO:0043772">
    <property type="term" value="F:acyl-phosphate glycerol-3-phosphate acyltransferase activity"/>
    <property type="evidence" value="ECO:0007669"/>
    <property type="project" value="UniProtKB-UniRule"/>
</dbReference>
<dbReference type="GO" id="GO:0008654">
    <property type="term" value="P:phospholipid biosynthetic process"/>
    <property type="evidence" value="ECO:0007669"/>
    <property type="project" value="UniProtKB-UniRule"/>
</dbReference>
<dbReference type="AlphaFoldDB" id="A0A511MXZ8"/>
<evidence type="ECO:0000256" key="3">
    <source>
        <dbReference type="ARBA" id="ARBA00022679"/>
    </source>
</evidence>
<evidence type="ECO:0000313" key="12">
    <source>
        <dbReference type="EMBL" id="GEM45433.1"/>
    </source>
</evidence>
<feature type="transmembrane region" description="Helical" evidence="10">
    <location>
        <begin position="6"/>
        <end position="25"/>
    </location>
</feature>
<protein>
    <recommendedName>
        <fullName evidence="10">Glycerol-3-phosphate acyltransferase</fullName>
    </recommendedName>
    <alternativeName>
        <fullName evidence="10">Acyl-PO4 G3P acyltransferase</fullName>
    </alternativeName>
    <alternativeName>
        <fullName evidence="10">Acyl-phosphate--glycerol-3-phosphate acyltransferase</fullName>
    </alternativeName>
    <alternativeName>
        <fullName evidence="10">G3P acyltransferase</fullName>
        <shortName evidence="10">GPAT</shortName>
        <ecNumber evidence="10">2.3.1.275</ecNumber>
    </alternativeName>
    <alternativeName>
        <fullName evidence="10">Lysophosphatidic acid synthase</fullName>
        <shortName evidence="10">LPA synthase</shortName>
    </alternativeName>
</protein>
<comment type="caution">
    <text evidence="12">The sequence shown here is derived from an EMBL/GenBank/DDBJ whole genome shotgun (WGS) entry which is preliminary data.</text>
</comment>
<comment type="similarity">
    <text evidence="10">Belongs to the PlsY family.</text>
</comment>
<feature type="transmembrane region" description="Helical" evidence="10">
    <location>
        <begin position="111"/>
        <end position="135"/>
    </location>
</feature>
<keyword evidence="1 10" id="KW-1003">Cell membrane</keyword>
<dbReference type="Gene3D" id="3.40.50.720">
    <property type="entry name" value="NAD(P)-binding Rossmann-like Domain"/>
    <property type="match status" value="1"/>
</dbReference>
<comment type="function">
    <text evidence="10">Catalyzes the transfer of an acyl group from acyl-phosphate (acyl-PO(4)) to glycerol-3-phosphate (G3P) to form lysophosphatidic acid (LPA). This enzyme utilizes acyl-phosphate as fatty acyl donor, but not acyl-CoA or acyl-ACP.</text>
</comment>
<dbReference type="Proteomes" id="UP000321306">
    <property type="component" value="Unassembled WGS sequence"/>
</dbReference>
<sequence length="559" mass="61062">MIITAIVVAALSYLIGSLPFGYWLIKRTGHHPREVSAHNLGIENVMHLLGPGPALVSAMADILKAFVAIALAIPTGQTEIALLAGIAAYFGHLFPPRKFFPDLPPRGRGNLVLLGVLAGWSASHALPEVLIYLTIAVFAGLLAYTRFVVVATLSSLAFLTLTVTVFTSIEGEYKFLLFVMLGVAIWRLKEQLGRIMDHTEPRLGDRIPMRGKNPNERVAAFMIHALTPDDMFQTERIKWLKPWVDRGIIPLKWVIWAAEQLRPVKVDELRGIKTSEGIDVRMYLITCPVLPEFFRDKPELAVQRAIQGARLSHEMGASVMGLGAFWSTVGNKGQEVQEAVPQIHVTNGGAYTAGTVKNAIPGILRHFEEQGRNLKEATAGVVGANGVVAFGIARTISPQVGKVILLGRDQERLERSMKTLAKANPSTEFIATTDYASLKECDIIFTATSDPDPVIFPEHVKENTWIFDEGRPADVDESVKQVPGVRVIPGGVVVPPGSMTGNVNLHFGRGAVPACLAETLIIAATESYDRKSLGQQTLSENINFFVQEAERLGFLTVEE</sequence>
<keyword evidence="2 10" id="KW-0444">Lipid biosynthesis</keyword>
<evidence type="ECO:0000313" key="13">
    <source>
        <dbReference type="Proteomes" id="UP000321306"/>
    </source>
</evidence>
<keyword evidence="13" id="KW-1185">Reference proteome</keyword>
<dbReference type="GO" id="GO:0005886">
    <property type="term" value="C:plasma membrane"/>
    <property type="evidence" value="ECO:0007669"/>
    <property type="project" value="UniProtKB-SubCell"/>
</dbReference>
<evidence type="ECO:0000256" key="8">
    <source>
        <dbReference type="ARBA" id="ARBA00023209"/>
    </source>
</evidence>
<keyword evidence="4 10" id="KW-0812">Transmembrane</keyword>
<dbReference type="PANTHER" id="PTHR30309:SF0">
    <property type="entry name" value="GLYCEROL-3-PHOSPHATE ACYLTRANSFERASE-RELATED"/>
    <property type="match status" value="1"/>
</dbReference>
<name>A0A511MXZ8_DEIC1</name>
<evidence type="ECO:0000256" key="6">
    <source>
        <dbReference type="ARBA" id="ARBA00023098"/>
    </source>
</evidence>
<dbReference type="OrthoDB" id="9808814at2"/>
<keyword evidence="7 10" id="KW-0472">Membrane</keyword>
<gene>
    <name evidence="10" type="primary">plsY</name>
    <name evidence="12" type="ORF">DC3_10680</name>
</gene>
<dbReference type="SUPFAM" id="SSF51735">
    <property type="entry name" value="NAD(P)-binding Rossmann-fold domains"/>
    <property type="match status" value="1"/>
</dbReference>
<dbReference type="EMBL" id="BJXB01000003">
    <property type="protein sequence ID" value="GEM45433.1"/>
    <property type="molecule type" value="Genomic_DNA"/>
</dbReference>
<organism evidence="12 13">
    <name type="scientific">Deinococcus cellulosilyticus (strain DSM 18568 / NBRC 106333 / KACC 11606 / 5516J-15)</name>
    <dbReference type="NCBI Taxonomy" id="1223518"/>
    <lineage>
        <taxon>Bacteria</taxon>
        <taxon>Thermotogati</taxon>
        <taxon>Deinococcota</taxon>
        <taxon>Deinococci</taxon>
        <taxon>Deinococcales</taxon>
        <taxon>Deinococcaceae</taxon>
        <taxon>Deinococcus</taxon>
    </lineage>
</organism>
<comment type="pathway">
    <text evidence="10">Lipid metabolism; phospholipid metabolism.</text>
</comment>
<keyword evidence="3 10" id="KW-0808">Transferase</keyword>
<keyword evidence="5 10" id="KW-1133">Transmembrane helix</keyword>
<comment type="catalytic activity">
    <reaction evidence="10">
        <text>an acyl phosphate + sn-glycerol 3-phosphate = a 1-acyl-sn-glycero-3-phosphate + phosphate</text>
        <dbReference type="Rhea" id="RHEA:34075"/>
        <dbReference type="ChEBI" id="CHEBI:43474"/>
        <dbReference type="ChEBI" id="CHEBI:57597"/>
        <dbReference type="ChEBI" id="CHEBI:57970"/>
        <dbReference type="ChEBI" id="CHEBI:59918"/>
        <dbReference type="EC" id="2.3.1.275"/>
    </reaction>
</comment>
<accession>A0A511MXZ8</accession>
<dbReference type="InterPro" id="IPR003811">
    <property type="entry name" value="G3P_acylTferase_PlsY"/>
</dbReference>
<reference evidence="12 13" key="1">
    <citation type="submission" date="2019-07" db="EMBL/GenBank/DDBJ databases">
        <title>Whole genome shotgun sequence of Deinococcus cellulosilyticus NBRC 106333.</title>
        <authorList>
            <person name="Hosoyama A."/>
            <person name="Uohara A."/>
            <person name="Ohji S."/>
            <person name="Ichikawa N."/>
        </authorList>
    </citation>
    <scope>NUCLEOTIDE SEQUENCE [LARGE SCALE GENOMIC DNA]</scope>
    <source>
        <strain evidence="12 13">NBRC 106333</strain>
    </source>
</reference>
<dbReference type="InterPro" id="IPR036291">
    <property type="entry name" value="NAD(P)-bd_dom_sf"/>
</dbReference>
<feature type="transmembrane region" description="Helical" evidence="10">
    <location>
        <begin position="147"/>
        <end position="167"/>
    </location>
</feature>
<comment type="subunit">
    <text evidence="10">Probably interacts with PlsX.</text>
</comment>
<dbReference type="Pfam" id="PF01488">
    <property type="entry name" value="Shikimate_DH"/>
    <property type="match status" value="1"/>
</dbReference>
<evidence type="ECO:0000256" key="10">
    <source>
        <dbReference type="HAMAP-Rule" id="MF_01043"/>
    </source>
</evidence>
<keyword evidence="8 10" id="KW-0594">Phospholipid biosynthesis</keyword>
<feature type="domain" description="Quinate/shikimate 5-dehydrogenase/glutamyl-tRNA reductase" evidence="11">
    <location>
        <begin position="370"/>
        <end position="488"/>
    </location>
</feature>
<evidence type="ECO:0000259" key="11">
    <source>
        <dbReference type="Pfam" id="PF01488"/>
    </source>
</evidence>
<comment type="subcellular location">
    <subcellularLocation>
        <location evidence="10">Cell membrane</location>
        <topology evidence="10">Multi-pass membrane protein</topology>
    </subcellularLocation>
</comment>
<dbReference type="PANTHER" id="PTHR30309">
    <property type="entry name" value="INNER MEMBRANE PROTEIN YGIH"/>
    <property type="match status" value="1"/>
</dbReference>
<keyword evidence="9 10" id="KW-1208">Phospholipid metabolism</keyword>
<evidence type="ECO:0000256" key="5">
    <source>
        <dbReference type="ARBA" id="ARBA00022989"/>
    </source>
</evidence>
<dbReference type="SMART" id="SM01207">
    <property type="entry name" value="G3P_acyltransf"/>
    <property type="match status" value="1"/>
</dbReference>
<proteinExistence type="inferred from homology"/>
<dbReference type="RefSeq" id="WP_146882890.1">
    <property type="nucleotide sequence ID" value="NZ_BJXB01000003.1"/>
</dbReference>
<feature type="transmembrane region" description="Helical" evidence="10">
    <location>
        <begin position="65"/>
        <end position="91"/>
    </location>
</feature>
<evidence type="ECO:0000256" key="2">
    <source>
        <dbReference type="ARBA" id="ARBA00022516"/>
    </source>
</evidence>
<evidence type="ECO:0000256" key="7">
    <source>
        <dbReference type="ARBA" id="ARBA00023136"/>
    </source>
</evidence>
<evidence type="ECO:0000256" key="1">
    <source>
        <dbReference type="ARBA" id="ARBA00022475"/>
    </source>
</evidence>
<evidence type="ECO:0000256" key="9">
    <source>
        <dbReference type="ARBA" id="ARBA00023264"/>
    </source>
</evidence>
<evidence type="ECO:0000256" key="4">
    <source>
        <dbReference type="ARBA" id="ARBA00022692"/>
    </source>
</evidence>
<keyword evidence="6 10" id="KW-0443">Lipid metabolism</keyword>
<dbReference type="InterPro" id="IPR006151">
    <property type="entry name" value="Shikm_DH/Glu-tRNA_Rdtase"/>
</dbReference>